<feature type="region of interest" description="Disordered" evidence="5">
    <location>
        <begin position="1"/>
        <end position="59"/>
    </location>
</feature>
<accession>A0A9P8RMQ1</accession>
<evidence type="ECO:0000256" key="2">
    <source>
        <dbReference type="ARBA" id="ARBA00022771"/>
    </source>
</evidence>
<dbReference type="SMART" id="SM00249">
    <property type="entry name" value="PHD"/>
    <property type="match status" value="2"/>
</dbReference>
<dbReference type="PROSITE" id="PS50016">
    <property type="entry name" value="ZF_PHD_2"/>
    <property type="match status" value="1"/>
</dbReference>
<dbReference type="InterPro" id="IPR001965">
    <property type="entry name" value="Znf_PHD"/>
</dbReference>
<feature type="region of interest" description="Disordered" evidence="5">
    <location>
        <begin position="879"/>
        <end position="903"/>
    </location>
</feature>
<feature type="compositionally biased region" description="Basic and acidic residues" evidence="5">
    <location>
        <begin position="451"/>
        <end position="463"/>
    </location>
</feature>
<feature type="compositionally biased region" description="Low complexity" evidence="5">
    <location>
        <begin position="342"/>
        <end position="356"/>
    </location>
</feature>
<evidence type="ECO:0000313" key="7">
    <source>
        <dbReference type="EMBL" id="KAH0557032.1"/>
    </source>
</evidence>
<dbReference type="InterPro" id="IPR019786">
    <property type="entry name" value="Zinc_finger_PHD-type_CS"/>
</dbReference>
<protein>
    <recommendedName>
        <fullName evidence="6">PHD-type domain-containing protein</fullName>
    </recommendedName>
</protein>
<feature type="region of interest" description="Disordered" evidence="5">
    <location>
        <begin position="497"/>
        <end position="551"/>
    </location>
</feature>
<evidence type="ECO:0000256" key="1">
    <source>
        <dbReference type="ARBA" id="ARBA00022723"/>
    </source>
</evidence>
<dbReference type="EMBL" id="JAGHQM010000935">
    <property type="protein sequence ID" value="KAH0557032.1"/>
    <property type="molecule type" value="Genomic_DNA"/>
</dbReference>
<keyword evidence="2 4" id="KW-0863">Zinc-finger</keyword>
<dbReference type="AlphaFoldDB" id="A0A9P8RMQ1"/>
<evidence type="ECO:0000259" key="6">
    <source>
        <dbReference type="PROSITE" id="PS50016"/>
    </source>
</evidence>
<keyword evidence="8" id="KW-1185">Reference proteome</keyword>
<name>A0A9P8RMQ1_9PEZI</name>
<comment type="caution">
    <text evidence="7">The sequence shown here is derived from an EMBL/GenBank/DDBJ whole genome shotgun (WGS) entry which is preliminary data.</text>
</comment>
<dbReference type="InterPro" id="IPR019787">
    <property type="entry name" value="Znf_PHD-finger"/>
</dbReference>
<dbReference type="InterPro" id="IPR052819">
    <property type="entry name" value="Chromatin_regulatory_protein"/>
</dbReference>
<evidence type="ECO:0000256" key="4">
    <source>
        <dbReference type="PROSITE-ProRule" id="PRU00146"/>
    </source>
</evidence>
<dbReference type="InterPro" id="IPR013083">
    <property type="entry name" value="Znf_RING/FYVE/PHD"/>
</dbReference>
<sequence>MSSTRPTRKSSRRSSPHRNAGDSPSSTVTDAEKKEKRTMLDRWVEPPLRPPAPSFEDHKGLERHGVLEYMAPLGTLPSAKVKARIKAEPPRRVMQVKNGDASTLKDRPSTPDAASSPALGTRRSESRKVEDRTPKTPLPRPQMSEKSVASASKAATRSSGKGANAAHGPTQDAPPTLTPHRRERLKEIVEQAHNRAIEVGQPEIGFALKQHYEDGLRDPNLADQLEAVLYKTSTPEQTAGFQAYIKKAKKLYKAQPAITNGTRRSSELVGAGNVSGPVLKSPCRAARSGAASGTRNNVSRLEATEPKASKITNSLKKETKAKGKQAERSAMSGKDGYVLTRSKSSSSSLSSLSSSLDENFAPPSMGENHANPAETPAGSPPMSNTKSKAAVGPKLHTFPTSNLPPAINGRKRSSSSAGLIQDDADADAGAGAAGAAGAPAAAPAKRQRVTRSFDDVEIRESDTRGSSTIREPLPAQPSALKPQLALPVFAPAYPTRSRDGVVKRRSMRDDEEEATSSPTSIPGDLSVPGGASTGGPSRPSTPSVIGPFSKKAKKAARIKMSPFKKKSGVIAGIARERSSPVGYGGMPDHRESSQDENDDVCSACGGQGTLLCCDGCTSSFHFTCVDPPMEEEDLKDDEAWYCCICIARRDPPHKQPRGIFASLLDNLEKKNPMSFNLPKDLREYFEGVKTGDEGEYEEAVTQKSRTRGGYEEEPDLLKLKDTKGKIVLCFRCGKSAINGQKIIPCDFCNLHWHLDCLDPPLANPPPRAPNGKPKHNWMCPNHVDHELLAVDPSVKAYGRLQSCNGGLRTHKVRRPKNARIVDTHLRRGFVNNGLIEIENDPSDDEENQFFQQNHFGIVYRLPEKGIKLDFIAKVRSMRESESRAQQTQSHSSASSQALESMQQDVDAVDAQMKREFCKRSTVEQTVAMNLVQFAQTNTDLDINPDKFGTLIDTLIAEAPPEAKAILGESGPKSSMIPPSPPSSESRPDQLESVLSIEERNMLLILQELIRRRLESAPTSG</sequence>
<dbReference type="GO" id="GO:0008270">
    <property type="term" value="F:zinc ion binding"/>
    <property type="evidence" value="ECO:0007669"/>
    <property type="project" value="UniProtKB-KW"/>
</dbReference>
<gene>
    <name evidence="7" type="ORF">GP486_005177</name>
</gene>
<dbReference type="Pfam" id="PF00628">
    <property type="entry name" value="PHD"/>
    <property type="match status" value="2"/>
</dbReference>
<feature type="compositionally biased region" description="Low complexity" evidence="5">
    <location>
        <begin position="883"/>
        <end position="903"/>
    </location>
</feature>
<dbReference type="Proteomes" id="UP000750711">
    <property type="component" value="Unassembled WGS sequence"/>
</dbReference>
<evidence type="ECO:0000313" key="8">
    <source>
        <dbReference type="Proteomes" id="UP000750711"/>
    </source>
</evidence>
<proteinExistence type="predicted"/>
<evidence type="ECO:0000256" key="3">
    <source>
        <dbReference type="ARBA" id="ARBA00022833"/>
    </source>
</evidence>
<dbReference type="PANTHER" id="PTHR47636:SF1">
    <property type="entry name" value="TRANSCRIPTIONAL REGULATORY PROTEIN RCO1"/>
    <property type="match status" value="1"/>
</dbReference>
<dbReference type="GO" id="GO:0032221">
    <property type="term" value="C:Rpd3S complex"/>
    <property type="evidence" value="ECO:0007669"/>
    <property type="project" value="TreeGrafter"/>
</dbReference>
<dbReference type="CDD" id="cd15534">
    <property type="entry name" value="PHD2_PHF12_Rco1"/>
    <property type="match status" value="1"/>
</dbReference>
<feature type="compositionally biased region" description="Basic residues" evidence="5">
    <location>
        <begin position="1"/>
        <end position="16"/>
    </location>
</feature>
<feature type="compositionally biased region" description="Basic and acidic residues" evidence="5">
    <location>
        <begin position="122"/>
        <end position="134"/>
    </location>
</feature>
<dbReference type="PANTHER" id="PTHR47636">
    <property type="entry name" value="TRANSCRIPTIONAL REGULATORY PROTEIN RCO1"/>
    <property type="match status" value="1"/>
</dbReference>
<feature type="non-terminal residue" evidence="7">
    <location>
        <position position="1"/>
    </location>
</feature>
<feature type="compositionally biased region" description="Low complexity" evidence="5">
    <location>
        <begin position="427"/>
        <end position="444"/>
    </location>
</feature>
<feature type="compositionally biased region" description="Low complexity" evidence="5">
    <location>
        <begin position="284"/>
        <end position="293"/>
    </location>
</feature>
<feature type="region of interest" description="Disordered" evidence="5">
    <location>
        <begin position="284"/>
        <end position="482"/>
    </location>
</feature>
<feature type="compositionally biased region" description="Basic and acidic residues" evidence="5">
    <location>
        <begin position="30"/>
        <end position="44"/>
    </location>
</feature>
<feature type="compositionally biased region" description="Low complexity" evidence="5">
    <location>
        <begin position="528"/>
        <end position="543"/>
    </location>
</feature>
<dbReference type="InterPro" id="IPR011011">
    <property type="entry name" value="Znf_FYVE_PHD"/>
</dbReference>
<feature type="region of interest" description="Disordered" evidence="5">
    <location>
        <begin position="965"/>
        <end position="990"/>
    </location>
</feature>
<feature type="region of interest" description="Disordered" evidence="5">
    <location>
        <begin position="77"/>
        <end position="184"/>
    </location>
</feature>
<dbReference type="SUPFAM" id="SSF57903">
    <property type="entry name" value="FYVE/PHD zinc finger"/>
    <property type="match status" value="2"/>
</dbReference>
<dbReference type="Gene3D" id="3.30.40.10">
    <property type="entry name" value="Zinc/RING finger domain, C3HC4 (zinc finger)"/>
    <property type="match status" value="2"/>
</dbReference>
<dbReference type="CDD" id="cd15535">
    <property type="entry name" value="PHD1_Rco1"/>
    <property type="match status" value="1"/>
</dbReference>
<feature type="compositionally biased region" description="Basic and acidic residues" evidence="5">
    <location>
        <begin position="315"/>
        <end position="327"/>
    </location>
</feature>
<keyword evidence="1" id="KW-0479">Metal-binding</keyword>
<feature type="compositionally biased region" description="Low complexity" evidence="5">
    <location>
        <begin position="146"/>
        <end position="163"/>
    </location>
</feature>
<dbReference type="PROSITE" id="PS01359">
    <property type="entry name" value="ZF_PHD_1"/>
    <property type="match status" value="1"/>
</dbReference>
<dbReference type="GO" id="GO:0006357">
    <property type="term" value="P:regulation of transcription by RNA polymerase II"/>
    <property type="evidence" value="ECO:0007669"/>
    <property type="project" value="TreeGrafter"/>
</dbReference>
<keyword evidence="3" id="KW-0862">Zinc</keyword>
<organism evidence="7 8">
    <name type="scientific">Trichoglossum hirsutum</name>
    <dbReference type="NCBI Taxonomy" id="265104"/>
    <lineage>
        <taxon>Eukaryota</taxon>
        <taxon>Fungi</taxon>
        <taxon>Dikarya</taxon>
        <taxon>Ascomycota</taxon>
        <taxon>Pezizomycotina</taxon>
        <taxon>Geoglossomycetes</taxon>
        <taxon>Geoglossales</taxon>
        <taxon>Geoglossaceae</taxon>
        <taxon>Trichoglossum</taxon>
    </lineage>
</organism>
<reference evidence="7" key="1">
    <citation type="submission" date="2021-03" db="EMBL/GenBank/DDBJ databases">
        <title>Comparative genomics and phylogenomic investigation of the class Geoglossomycetes provide insights into ecological specialization and systematics.</title>
        <authorList>
            <person name="Melie T."/>
            <person name="Pirro S."/>
            <person name="Miller A.N."/>
            <person name="Quandt A."/>
        </authorList>
    </citation>
    <scope>NUCLEOTIDE SEQUENCE</scope>
    <source>
        <strain evidence="7">CAQ_001_2017</strain>
    </source>
</reference>
<feature type="domain" description="PHD-type" evidence="6">
    <location>
        <begin position="598"/>
        <end position="648"/>
    </location>
</feature>
<evidence type="ECO:0000256" key="5">
    <source>
        <dbReference type="SAM" id="MobiDB-lite"/>
    </source>
</evidence>